<dbReference type="AlphaFoldDB" id="A0A1G2MTB7"/>
<reference evidence="4 5" key="1">
    <citation type="journal article" date="2016" name="Nat. Commun.">
        <title>Thousands of microbial genomes shed light on interconnected biogeochemical processes in an aquifer system.</title>
        <authorList>
            <person name="Anantharaman K."/>
            <person name="Brown C.T."/>
            <person name="Hug L.A."/>
            <person name="Sharon I."/>
            <person name="Castelle C.J."/>
            <person name="Probst A.J."/>
            <person name="Thomas B.C."/>
            <person name="Singh A."/>
            <person name="Wilkins M.J."/>
            <person name="Karaoz U."/>
            <person name="Brodie E.L."/>
            <person name="Williams K.H."/>
            <person name="Hubbard S.S."/>
            <person name="Banfield J.F."/>
        </authorList>
    </citation>
    <scope>NUCLEOTIDE SEQUENCE [LARGE SCALE GENOMIC DNA]</scope>
</reference>
<evidence type="ECO:0000259" key="3">
    <source>
        <dbReference type="Pfam" id="PF00588"/>
    </source>
</evidence>
<dbReference type="PANTHER" id="PTHR46429">
    <property type="entry name" value="23S RRNA (GUANOSINE-2'-O-)-METHYLTRANSFERASE RLMB"/>
    <property type="match status" value="1"/>
</dbReference>
<dbReference type="InterPro" id="IPR004441">
    <property type="entry name" value="rRNA_MeTrfase_TrmH"/>
</dbReference>
<organism evidence="4 5">
    <name type="scientific">Candidatus Taylorbacteria bacterium RIFCSPHIGHO2_02_FULL_45_35</name>
    <dbReference type="NCBI Taxonomy" id="1802311"/>
    <lineage>
        <taxon>Bacteria</taxon>
        <taxon>Candidatus Tayloriibacteriota</taxon>
    </lineage>
</organism>
<feature type="domain" description="tRNA/rRNA methyltransferase SpoU type" evidence="3">
    <location>
        <begin position="18"/>
        <end position="165"/>
    </location>
</feature>
<dbReference type="GO" id="GO:0003723">
    <property type="term" value="F:RNA binding"/>
    <property type="evidence" value="ECO:0007669"/>
    <property type="project" value="InterPro"/>
</dbReference>
<evidence type="ECO:0000313" key="5">
    <source>
        <dbReference type="Proteomes" id="UP000177943"/>
    </source>
</evidence>
<dbReference type="Gene3D" id="3.40.1280.10">
    <property type="match status" value="1"/>
</dbReference>
<dbReference type="GO" id="GO:0006396">
    <property type="term" value="P:RNA processing"/>
    <property type="evidence" value="ECO:0007669"/>
    <property type="project" value="InterPro"/>
</dbReference>
<evidence type="ECO:0000313" key="4">
    <source>
        <dbReference type="EMBL" id="OHA27127.1"/>
    </source>
</evidence>
<dbReference type="Pfam" id="PF00588">
    <property type="entry name" value="SpoU_methylase"/>
    <property type="match status" value="1"/>
</dbReference>
<proteinExistence type="predicted"/>
<dbReference type="EMBL" id="MHRP01000021">
    <property type="protein sequence ID" value="OHA27127.1"/>
    <property type="molecule type" value="Genomic_DNA"/>
</dbReference>
<keyword evidence="2" id="KW-0808">Transferase</keyword>
<dbReference type="InterPro" id="IPR001537">
    <property type="entry name" value="SpoU_MeTrfase"/>
</dbReference>
<accession>A0A1G2MTB7</accession>
<dbReference type="InterPro" id="IPR029026">
    <property type="entry name" value="tRNA_m1G_MTases_N"/>
</dbReference>
<dbReference type="PANTHER" id="PTHR46429:SF1">
    <property type="entry name" value="23S RRNA (GUANOSINE-2'-O-)-METHYLTRANSFERASE RLMB"/>
    <property type="match status" value="1"/>
</dbReference>
<gene>
    <name evidence="4" type="ORF">A3D56_03335</name>
</gene>
<sequence length="171" mass="19131">MMFFVKGKMKKTNTARNIVLVLHDIRSTHNVGSIFRTADAIGVSKIILSSITPAPLDRFSRPSREIAKTALGAEKNIPWQQVKNITTYLRQFKKENYYVVAVEQSPKSIDYKKLRSKKKMVFILGNEVSGLPSRILALSDVTIAIPMHGKKESLNVSVAAGITLFRTLDII</sequence>
<dbReference type="GO" id="GO:0008173">
    <property type="term" value="F:RNA methyltransferase activity"/>
    <property type="evidence" value="ECO:0007669"/>
    <property type="project" value="InterPro"/>
</dbReference>
<dbReference type="Proteomes" id="UP000177943">
    <property type="component" value="Unassembled WGS sequence"/>
</dbReference>
<protein>
    <recommendedName>
        <fullName evidence="3">tRNA/rRNA methyltransferase SpoU type domain-containing protein</fullName>
    </recommendedName>
</protein>
<dbReference type="GO" id="GO:0005829">
    <property type="term" value="C:cytosol"/>
    <property type="evidence" value="ECO:0007669"/>
    <property type="project" value="TreeGrafter"/>
</dbReference>
<keyword evidence="1" id="KW-0489">Methyltransferase</keyword>
<evidence type="ECO:0000256" key="2">
    <source>
        <dbReference type="ARBA" id="ARBA00022679"/>
    </source>
</evidence>
<comment type="caution">
    <text evidence="4">The sequence shown here is derived from an EMBL/GenBank/DDBJ whole genome shotgun (WGS) entry which is preliminary data.</text>
</comment>
<dbReference type="SUPFAM" id="SSF75217">
    <property type="entry name" value="alpha/beta knot"/>
    <property type="match status" value="1"/>
</dbReference>
<dbReference type="GO" id="GO:0032259">
    <property type="term" value="P:methylation"/>
    <property type="evidence" value="ECO:0007669"/>
    <property type="project" value="UniProtKB-KW"/>
</dbReference>
<name>A0A1G2MTB7_9BACT</name>
<evidence type="ECO:0000256" key="1">
    <source>
        <dbReference type="ARBA" id="ARBA00022603"/>
    </source>
</evidence>
<dbReference type="InterPro" id="IPR029028">
    <property type="entry name" value="Alpha/beta_knot_MTases"/>
</dbReference>